<dbReference type="InterPro" id="IPR003251">
    <property type="entry name" value="Rr_diiron-bd_dom"/>
</dbReference>
<dbReference type="PROSITE" id="PS50905">
    <property type="entry name" value="FERRITIN_LIKE"/>
    <property type="match status" value="1"/>
</dbReference>
<dbReference type="InterPro" id="IPR012347">
    <property type="entry name" value="Ferritin-like"/>
</dbReference>
<name>A0A1C7IAH9_9FIRM</name>
<dbReference type="Gene3D" id="2.20.28.10">
    <property type="match status" value="1"/>
</dbReference>
<evidence type="ECO:0000256" key="4">
    <source>
        <dbReference type="ARBA" id="ARBA00022982"/>
    </source>
</evidence>
<comment type="cofactor">
    <cofactor evidence="1">
        <name>Fe(3+)</name>
        <dbReference type="ChEBI" id="CHEBI:29034"/>
    </cofactor>
</comment>
<dbReference type="PANTHER" id="PTHR43865">
    <property type="entry name" value="RUBRERYTHRIN-RELATED"/>
    <property type="match status" value="1"/>
</dbReference>
<keyword evidence="2" id="KW-0813">Transport</keyword>
<dbReference type="KEGG" id="byl:A4V09_13195"/>
<evidence type="ECO:0000256" key="1">
    <source>
        <dbReference type="ARBA" id="ARBA00001965"/>
    </source>
</evidence>
<keyword evidence="3" id="KW-0479">Metal-binding</keyword>
<proteinExistence type="predicted"/>
<dbReference type="SUPFAM" id="SSF57802">
    <property type="entry name" value="Rubredoxin-like"/>
    <property type="match status" value="1"/>
</dbReference>
<dbReference type="PANTHER" id="PTHR43865:SF1">
    <property type="entry name" value="RUBRERYTHRIN-RELATED"/>
    <property type="match status" value="1"/>
</dbReference>
<evidence type="ECO:0000256" key="5">
    <source>
        <dbReference type="ARBA" id="ARBA00023004"/>
    </source>
</evidence>
<dbReference type="InterPro" id="IPR052364">
    <property type="entry name" value="Rubrerythrin"/>
</dbReference>
<dbReference type="Proteomes" id="UP000092574">
    <property type="component" value="Chromosome"/>
</dbReference>
<dbReference type="InterPro" id="IPR009040">
    <property type="entry name" value="Ferritin-like_diiron"/>
</dbReference>
<protein>
    <submittedName>
        <fullName evidence="7">Rubrerythrin family protein</fullName>
    </submittedName>
</protein>
<dbReference type="GO" id="GO:0016491">
    <property type="term" value="F:oxidoreductase activity"/>
    <property type="evidence" value="ECO:0007669"/>
    <property type="project" value="InterPro"/>
</dbReference>
<evidence type="ECO:0000256" key="3">
    <source>
        <dbReference type="ARBA" id="ARBA00022723"/>
    </source>
</evidence>
<dbReference type="AlphaFoldDB" id="A0A1C7IAH9"/>
<dbReference type="EMBL" id="CP015405">
    <property type="protein sequence ID" value="ANU76641.1"/>
    <property type="molecule type" value="Genomic_DNA"/>
</dbReference>
<dbReference type="CDD" id="cd01041">
    <property type="entry name" value="Rubrerythrin"/>
    <property type="match status" value="1"/>
</dbReference>
<keyword evidence="4" id="KW-0249">Electron transport</keyword>
<keyword evidence="8" id="KW-1185">Reference proteome</keyword>
<evidence type="ECO:0000313" key="7">
    <source>
        <dbReference type="EMBL" id="ANU76641.1"/>
    </source>
</evidence>
<dbReference type="InterPro" id="IPR009078">
    <property type="entry name" value="Ferritin-like_SF"/>
</dbReference>
<dbReference type="Pfam" id="PF21349">
    <property type="entry name" value="RUBY_RBDX"/>
    <property type="match status" value="1"/>
</dbReference>
<sequence length="179" mass="21032">MELRESETFKNLITAYKGELQACGKYRIYAKQARNEGYMHIGGIFEETSFNEMHHAEIWQNVLNGGRMPETSRNLEEAHDCEKKEWSEMYESFAKKAEEEGFKGVARLFREVGEIERHHDFRFEQLTQDILTNRVFCKEREMVWICMNCGHIAYGDCAPIRCPVCGCPQGYFKLNCEDY</sequence>
<dbReference type="RefSeq" id="WP_065542802.1">
    <property type="nucleotide sequence ID" value="NZ_CP015405.2"/>
</dbReference>
<accession>A0A1C7IAH9</accession>
<dbReference type="SUPFAM" id="SSF47240">
    <property type="entry name" value="Ferritin-like"/>
    <property type="match status" value="1"/>
</dbReference>
<gene>
    <name evidence="7" type="ORF">A4V09_13195</name>
</gene>
<evidence type="ECO:0000259" key="6">
    <source>
        <dbReference type="PROSITE" id="PS50905"/>
    </source>
</evidence>
<evidence type="ECO:0000256" key="2">
    <source>
        <dbReference type="ARBA" id="ARBA00022448"/>
    </source>
</evidence>
<dbReference type="GO" id="GO:0046872">
    <property type="term" value="F:metal ion binding"/>
    <property type="evidence" value="ECO:0007669"/>
    <property type="project" value="UniProtKB-KW"/>
</dbReference>
<keyword evidence="5" id="KW-0408">Iron</keyword>
<organism evidence="7 8">
    <name type="scientific">Blautia pseudococcoides</name>
    <dbReference type="NCBI Taxonomy" id="1796616"/>
    <lineage>
        <taxon>Bacteria</taxon>
        <taxon>Bacillati</taxon>
        <taxon>Bacillota</taxon>
        <taxon>Clostridia</taxon>
        <taxon>Lachnospirales</taxon>
        <taxon>Lachnospiraceae</taxon>
        <taxon>Blautia</taxon>
    </lineage>
</organism>
<dbReference type="OrthoDB" id="9799749at2"/>
<dbReference type="InterPro" id="IPR048574">
    <property type="entry name" value="RUBY_RBDX"/>
</dbReference>
<dbReference type="Gene3D" id="1.20.1260.10">
    <property type="match status" value="1"/>
</dbReference>
<feature type="domain" description="Ferritin-like diiron" evidence="6">
    <location>
        <begin position="2"/>
        <end position="134"/>
    </location>
</feature>
<reference evidence="7" key="1">
    <citation type="submission" date="2017-04" db="EMBL/GenBank/DDBJ databases">
        <title>Complete Genome Sequences of Twelve Strains of a Stable Defined Moderately Diverse Mouse Microbiota 2 (sDMDMm2).</title>
        <authorList>
            <person name="Uchimura Y."/>
            <person name="Wyss M."/>
            <person name="Brugiroux S."/>
            <person name="Limenitakis J.P."/>
            <person name="Stecher B."/>
            <person name="McCoy K.D."/>
            <person name="Macpherson A.J."/>
        </authorList>
    </citation>
    <scope>NUCLEOTIDE SEQUENCE</scope>
    <source>
        <strain evidence="7">YL58</strain>
    </source>
</reference>
<dbReference type="Pfam" id="PF02915">
    <property type="entry name" value="Rubrerythrin"/>
    <property type="match status" value="1"/>
</dbReference>
<evidence type="ECO:0000313" key="8">
    <source>
        <dbReference type="Proteomes" id="UP000092574"/>
    </source>
</evidence>
<dbReference type="STRING" id="1796616.A4V09_13195"/>